<sequence>MNARMVSILQHLLVSDAPVKSEYLAKLIQVTSRTIRSDIRELDDFLNKHGATIEPVRSRGYALKITDDRAFRDLLQQLFIVNEPNDPASPEYRQLYVIRRLLIADNFLKLEDLADELYVSRSTLNNDFKEVKRILQAYGITIETRPNYGIRLKGDEMRLRFCMSEFIINRSSDEQIGRLENAPRILAPGEMTLIRGIILEQIQKFGVNLSDVAFNNLVIHMAIACKRIRDGNQVAMPSAEIADIRGSEEFKAAEQIAVLIGEELGMVFPEAEVAYISLHLSGNKWLAGVKDQRTESMTPEKLLDARIYELGKSILAEIDRDLNLNISHDSELLMGICLHLKPALNRVKYGMNIRNPLLDHVKANYPLAFQAGVIAAKLIESKLNISIPEAEMGYLAIHVGAAIERQRMTSRPKRCLVVCTSGVGSARLLQYKLQSTFGARLEVAETTPYYKLSQIPLQEIDFVVSTVPIPQTLPVPVVVVQTLLGTGDMDKIEALLSGKGEHPLRYIREDLVFLKQSFTSKEEVISFLGKRMHAAGLIRSAEGFIGLVLEREHAAPTAYGNLVAIPHPLIPQSDGTVWAVCTLGQPIDWAGKPVQFVCLLSIDKNGEEPPTTMYDHLMRIVDHAEIVQQMLGCETYDEFARILIRAADFR</sequence>
<dbReference type="AlphaFoldDB" id="A0A3P3UEB5"/>
<dbReference type="PROSITE" id="PS51372">
    <property type="entry name" value="PRD_2"/>
    <property type="match status" value="2"/>
</dbReference>
<evidence type="ECO:0000259" key="6">
    <source>
        <dbReference type="PROSITE" id="PS51094"/>
    </source>
</evidence>
<dbReference type="GO" id="GO:0009401">
    <property type="term" value="P:phosphoenolpyruvate-dependent sugar phosphotransferase system"/>
    <property type="evidence" value="ECO:0007669"/>
    <property type="project" value="InterPro"/>
</dbReference>
<dbReference type="GO" id="GO:0008982">
    <property type="term" value="F:protein-N(PI)-phosphohistidine-sugar phosphotransferase activity"/>
    <property type="evidence" value="ECO:0007669"/>
    <property type="project" value="InterPro"/>
</dbReference>
<feature type="domain" description="PRD" evidence="8">
    <location>
        <begin position="185"/>
        <end position="290"/>
    </location>
</feature>
<dbReference type="SUPFAM" id="SSF63520">
    <property type="entry name" value="PTS-regulatory domain, PRD"/>
    <property type="match status" value="2"/>
</dbReference>
<keyword evidence="10" id="KW-1185">Reference proteome</keyword>
<dbReference type="SUPFAM" id="SSF55804">
    <property type="entry name" value="Phoshotransferase/anion transport protein"/>
    <property type="match status" value="1"/>
</dbReference>
<keyword evidence="1" id="KW-0808">Transferase</keyword>
<dbReference type="InterPro" id="IPR036095">
    <property type="entry name" value="PTS_EIIB-like_sf"/>
</dbReference>
<keyword evidence="4" id="KW-0010">Activator</keyword>
<dbReference type="Pfam" id="PF00874">
    <property type="entry name" value="PRD"/>
    <property type="match status" value="2"/>
</dbReference>
<dbReference type="InterPro" id="IPR036390">
    <property type="entry name" value="WH_DNA-bd_sf"/>
</dbReference>
<dbReference type="InterPro" id="IPR011608">
    <property type="entry name" value="PRD"/>
</dbReference>
<comment type="caution">
    <text evidence="9">The sequence shown here is derived from an EMBL/GenBank/DDBJ whole genome shotgun (WGS) entry which is preliminary data.</text>
</comment>
<dbReference type="Pfam" id="PF00359">
    <property type="entry name" value="PTS_EIIA_2"/>
    <property type="match status" value="1"/>
</dbReference>
<dbReference type="PANTHER" id="PTHR30185">
    <property type="entry name" value="CRYPTIC BETA-GLUCOSIDE BGL OPERON ANTITERMINATOR"/>
    <property type="match status" value="1"/>
</dbReference>
<dbReference type="PROSITE" id="PS51099">
    <property type="entry name" value="PTS_EIIB_TYPE_2"/>
    <property type="match status" value="1"/>
</dbReference>
<evidence type="ECO:0000256" key="4">
    <source>
        <dbReference type="ARBA" id="ARBA00023159"/>
    </source>
</evidence>
<feature type="domain" description="PTS EIIB type-2" evidence="7">
    <location>
        <begin position="413"/>
        <end position="504"/>
    </location>
</feature>
<dbReference type="EMBL" id="RRCN01000001">
    <property type="protein sequence ID" value="RRJ66783.1"/>
    <property type="molecule type" value="Genomic_DNA"/>
</dbReference>
<dbReference type="SUPFAM" id="SSF52794">
    <property type="entry name" value="PTS system IIB component-like"/>
    <property type="match status" value="1"/>
</dbReference>
<proteinExistence type="predicted"/>
<dbReference type="Gene3D" id="3.40.50.2300">
    <property type="match status" value="1"/>
</dbReference>
<dbReference type="CDD" id="cd05568">
    <property type="entry name" value="PTS_IIB_bgl_like"/>
    <property type="match status" value="1"/>
</dbReference>
<dbReference type="InterPro" id="IPR016152">
    <property type="entry name" value="PTrfase/Anion_transptr"/>
</dbReference>
<dbReference type="PANTHER" id="PTHR30185:SF13">
    <property type="entry name" value="LICABCH OPERON REGULATOR-RELATED"/>
    <property type="match status" value="1"/>
</dbReference>
<dbReference type="InterPro" id="IPR002178">
    <property type="entry name" value="PTS_EIIA_type-2_dom"/>
</dbReference>
<feature type="domain" description="PRD" evidence="8">
    <location>
        <begin position="302"/>
        <end position="409"/>
    </location>
</feature>
<dbReference type="InterPro" id="IPR036388">
    <property type="entry name" value="WH-like_DNA-bd_sf"/>
</dbReference>
<evidence type="ECO:0000259" key="7">
    <source>
        <dbReference type="PROSITE" id="PS51099"/>
    </source>
</evidence>
<evidence type="ECO:0000313" key="10">
    <source>
        <dbReference type="Proteomes" id="UP000267017"/>
    </source>
</evidence>
<keyword evidence="2" id="KW-0677">Repeat</keyword>
<accession>A0A3P3UEB5</accession>
<dbReference type="InterPro" id="IPR036634">
    <property type="entry name" value="PRD_sf"/>
</dbReference>
<keyword evidence="5" id="KW-0804">Transcription</keyword>
<dbReference type="Proteomes" id="UP000267017">
    <property type="component" value="Unassembled WGS sequence"/>
</dbReference>
<evidence type="ECO:0000259" key="8">
    <source>
        <dbReference type="PROSITE" id="PS51372"/>
    </source>
</evidence>
<name>A0A3P3UEB5_9BACL</name>
<evidence type="ECO:0000256" key="2">
    <source>
        <dbReference type="ARBA" id="ARBA00022737"/>
    </source>
</evidence>
<dbReference type="GO" id="GO:0006355">
    <property type="term" value="P:regulation of DNA-templated transcription"/>
    <property type="evidence" value="ECO:0007669"/>
    <property type="project" value="InterPro"/>
</dbReference>
<dbReference type="InterPro" id="IPR050661">
    <property type="entry name" value="BglG_antiterminators"/>
</dbReference>
<dbReference type="PROSITE" id="PS51094">
    <property type="entry name" value="PTS_EIIA_TYPE_2"/>
    <property type="match status" value="1"/>
</dbReference>
<protein>
    <submittedName>
        <fullName evidence="9">PRD domain-containing protein</fullName>
    </submittedName>
</protein>
<evidence type="ECO:0000256" key="1">
    <source>
        <dbReference type="ARBA" id="ARBA00022679"/>
    </source>
</evidence>
<evidence type="ECO:0000313" key="9">
    <source>
        <dbReference type="EMBL" id="RRJ66783.1"/>
    </source>
</evidence>
<evidence type="ECO:0000256" key="3">
    <source>
        <dbReference type="ARBA" id="ARBA00023015"/>
    </source>
</evidence>
<organism evidence="9 10">
    <name type="scientific">Paenibacillus oralis</name>
    <dbReference type="NCBI Taxonomy" id="2490856"/>
    <lineage>
        <taxon>Bacteria</taxon>
        <taxon>Bacillati</taxon>
        <taxon>Bacillota</taxon>
        <taxon>Bacilli</taxon>
        <taxon>Bacillales</taxon>
        <taxon>Paenibacillaceae</taxon>
        <taxon>Paenibacillus</taxon>
    </lineage>
</organism>
<keyword evidence="3" id="KW-0805">Transcription regulation</keyword>
<dbReference type="Gene3D" id="1.10.10.10">
    <property type="entry name" value="Winged helix-like DNA-binding domain superfamily/Winged helix DNA-binding domain"/>
    <property type="match status" value="2"/>
</dbReference>
<dbReference type="InterPro" id="IPR007737">
    <property type="entry name" value="Mga_HTH"/>
</dbReference>
<gene>
    <name evidence="9" type="ORF">EHV15_30515</name>
</gene>
<dbReference type="InterPro" id="IPR013011">
    <property type="entry name" value="PTS_EIIB_2"/>
</dbReference>
<dbReference type="Gene3D" id="3.40.930.10">
    <property type="entry name" value="Mannitol-specific EII, Chain A"/>
    <property type="match status" value="1"/>
</dbReference>
<reference evidence="9 10" key="1">
    <citation type="submission" date="2018-11" db="EMBL/GenBank/DDBJ databases">
        <title>Genome sequencing of Paenibacillus sp. KCOM 3021 (= ChDC PVNT-B20).</title>
        <authorList>
            <person name="Kook J.-K."/>
            <person name="Park S.-N."/>
            <person name="Lim Y.K."/>
        </authorList>
    </citation>
    <scope>NUCLEOTIDE SEQUENCE [LARGE SCALE GENOMIC DNA]</scope>
    <source>
        <strain evidence="9 10">KCOM 3021</strain>
    </source>
</reference>
<dbReference type="SUPFAM" id="SSF46785">
    <property type="entry name" value="Winged helix' DNA-binding domain"/>
    <property type="match status" value="2"/>
</dbReference>
<dbReference type="RefSeq" id="WP_128634568.1">
    <property type="nucleotide sequence ID" value="NZ_RRCN01000001.1"/>
</dbReference>
<dbReference type="Pfam" id="PF05043">
    <property type="entry name" value="Mga"/>
    <property type="match status" value="1"/>
</dbReference>
<evidence type="ECO:0000256" key="5">
    <source>
        <dbReference type="ARBA" id="ARBA00023163"/>
    </source>
</evidence>
<dbReference type="InterPro" id="IPR013196">
    <property type="entry name" value="HTH_11"/>
</dbReference>
<dbReference type="Pfam" id="PF08279">
    <property type="entry name" value="HTH_11"/>
    <property type="match status" value="1"/>
</dbReference>
<dbReference type="CDD" id="cd00211">
    <property type="entry name" value="PTS_IIA_fru"/>
    <property type="match status" value="1"/>
</dbReference>
<dbReference type="Gene3D" id="1.10.1790.10">
    <property type="entry name" value="PRD domain"/>
    <property type="match status" value="2"/>
</dbReference>
<feature type="domain" description="PTS EIIA type-2" evidence="6">
    <location>
        <begin position="505"/>
        <end position="646"/>
    </location>
</feature>
<dbReference type="OrthoDB" id="3710983at2"/>